<accession>A0ABD4ST51</accession>
<name>A0ABD4ST51_9NEIS</name>
<protein>
    <submittedName>
        <fullName evidence="1">Ead/Ea22-like family protein</fullName>
    </submittedName>
</protein>
<reference evidence="1 2" key="1">
    <citation type="submission" date="2021-10" db="EMBL/GenBank/DDBJ databases">
        <title>Whole-genome sequencing analysis of Laribacter hongkongensis: virulence gene profiles, carbohydrate-active enzyme prediction, and antimicrobial resistance characterization.</title>
        <authorList>
            <person name="Yuan P."/>
            <person name="Zhan Y."/>
            <person name="Chen D."/>
        </authorList>
    </citation>
    <scope>NUCLEOTIDE SEQUENCE [LARGE SCALE GENOMIC DNA]</scope>
    <source>
        <strain evidence="1 2">W67</strain>
    </source>
</reference>
<dbReference type="Proteomes" id="UP001200247">
    <property type="component" value="Unassembled WGS sequence"/>
</dbReference>
<sequence length="174" mass="18248">MSTNTYAGYTGEQIMAAALAATQGPWSVPDGADEIIAWVEIPVGGALNCGPIHCDHSLPNARHIATANPETVIALLDRIAELERAQAEPVAWSVNKKTVMHLAAELVRGAVCMADDETELTLEIMAAGTVQDDDGSVNANPVLALSIADYWEEGVYPIDPCNPTAGREPKGGAA</sequence>
<comment type="caution">
    <text evidence="1">The sequence shown here is derived from an EMBL/GenBank/DDBJ whole genome shotgun (WGS) entry which is preliminary data.</text>
</comment>
<organism evidence="1 2">
    <name type="scientific">Laribacter hongkongensis</name>
    <dbReference type="NCBI Taxonomy" id="168471"/>
    <lineage>
        <taxon>Bacteria</taxon>
        <taxon>Pseudomonadati</taxon>
        <taxon>Pseudomonadota</taxon>
        <taxon>Betaproteobacteria</taxon>
        <taxon>Neisseriales</taxon>
        <taxon>Aquaspirillaceae</taxon>
        <taxon>Laribacter</taxon>
    </lineage>
</organism>
<gene>
    <name evidence="1" type="ORF">LH440_10905</name>
</gene>
<evidence type="ECO:0000313" key="2">
    <source>
        <dbReference type="Proteomes" id="UP001200247"/>
    </source>
</evidence>
<proteinExistence type="predicted"/>
<dbReference type="AlphaFoldDB" id="A0ABD4ST51"/>
<evidence type="ECO:0000313" key="1">
    <source>
        <dbReference type="EMBL" id="MCG9026397.1"/>
    </source>
</evidence>
<dbReference type="EMBL" id="JAJAXM010000019">
    <property type="protein sequence ID" value="MCG9026397.1"/>
    <property type="molecule type" value="Genomic_DNA"/>
</dbReference>
<dbReference type="RefSeq" id="WP_239894157.1">
    <property type="nucleotide sequence ID" value="NZ_JAJAXM010000019.1"/>
</dbReference>